<dbReference type="GO" id="GO:0044718">
    <property type="term" value="P:siderophore transmembrane transport"/>
    <property type="evidence" value="ECO:0007669"/>
    <property type="project" value="TreeGrafter"/>
</dbReference>
<dbReference type="PROSITE" id="PS52016">
    <property type="entry name" value="TONB_DEPENDENT_REC_3"/>
    <property type="match status" value="1"/>
</dbReference>
<reference evidence="16" key="1">
    <citation type="submission" date="2022-05" db="EMBL/GenBank/DDBJ databases">
        <title>Sphingomonas sp. strain MG17 Genome sequencing and assembly.</title>
        <authorList>
            <person name="Kim I."/>
        </authorList>
    </citation>
    <scope>NUCLEOTIDE SEQUENCE</scope>
    <source>
        <strain evidence="16">MG17</strain>
    </source>
</reference>
<dbReference type="PANTHER" id="PTHR30069">
    <property type="entry name" value="TONB-DEPENDENT OUTER MEMBRANE RECEPTOR"/>
    <property type="match status" value="1"/>
</dbReference>
<keyword evidence="8 16" id="KW-0675">Receptor</keyword>
<evidence type="ECO:0000256" key="13">
    <source>
        <dbReference type="SAM" id="SignalP"/>
    </source>
</evidence>
<keyword evidence="9 10" id="KW-0998">Cell outer membrane</keyword>
<feature type="domain" description="TonB-dependent receptor plug" evidence="15">
    <location>
        <begin position="50"/>
        <end position="145"/>
    </location>
</feature>
<dbReference type="Proteomes" id="UP001139451">
    <property type="component" value="Unassembled WGS sequence"/>
</dbReference>
<evidence type="ECO:0000256" key="1">
    <source>
        <dbReference type="ARBA" id="ARBA00004571"/>
    </source>
</evidence>
<gene>
    <name evidence="16" type="ORF">M9978_21370</name>
</gene>
<comment type="caution">
    <text evidence="16">The sequence shown here is derived from an EMBL/GenBank/DDBJ whole genome shotgun (WGS) entry which is preliminary data.</text>
</comment>
<evidence type="ECO:0000256" key="12">
    <source>
        <dbReference type="SAM" id="MobiDB-lite"/>
    </source>
</evidence>
<proteinExistence type="inferred from homology"/>
<dbReference type="InterPro" id="IPR012910">
    <property type="entry name" value="Plug_dom"/>
</dbReference>
<keyword evidence="3 10" id="KW-1134">Transmembrane beta strand</keyword>
<evidence type="ECO:0000313" key="17">
    <source>
        <dbReference type="Proteomes" id="UP001139451"/>
    </source>
</evidence>
<accession>A0A9X2KNK9</accession>
<feature type="signal peptide" evidence="13">
    <location>
        <begin position="1"/>
        <end position="18"/>
    </location>
</feature>
<dbReference type="AlphaFoldDB" id="A0A9X2KNK9"/>
<evidence type="ECO:0000256" key="8">
    <source>
        <dbReference type="ARBA" id="ARBA00023170"/>
    </source>
</evidence>
<evidence type="ECO:0000256" key="4">
    <source>
        <dbReference type="ARBA" id="ARBA00022692"/>
    </source>
</evidence>
<dbReference type="EMBL" id="JAMLDX010000027">
    <property type="protein sequence ID" value="MCP3732970.1"/>
    <property type="molecule type" value="Genomic_DNA"/>
</dbReference>
<keyword evidence="5 13" id="KW-0732">Signal</keyword>
<evidence type="ECO:0000259" key="14">
    <source>
        <dbReference type="Pfam" id="PF00593"/>
    </source>
</evidence>
<sequence>MRAILLATTVIAALPAAAQDSADTRFELGQIIVTGTPPDAGLAIGDDSAGQQAIETFNRNTLDDAASLIPGVTAGNSGGSRNERLLFVRGFDRFQVPLSVDGIRVYLPADNRLDYGRFLTPDIAGIQVAKGYASVLDGPGAMGGAVNLVTRKPGQPLEAEARAVLNLGRDGGYSGYTAFALLGTRQDDWYAQASFAQNFQDHWDLPAGFTPTVNEDGGARDFSRTRDWRVNAKAGFTPNATDEYALSYTRQEGSKNAPLHLTDTSNVSLRNWSWPYWNIEGAYFLSTTALGEAATLKTRAYYNAYRNLLRSWDNRSQTTQTLARAFDSPYDDTAYGGSAELAVRTGPANTLALAVHYRHDQHNESQTSRPGLAGATPEPVQRSAERNWSIALEDRLALTPALTLTLGASYDWRDLDAAQEYGVPPGGTGASRLFSFPLRNAEAWNAQGRLDWTAGATRLHASVSSRARFPTLFERFSSQFGTAESNPDLRPERATNFELGGTHSRGPVRLSGALFYSRLNDALVSVRTAANLNRRENYGTADYYGGEVSLDATLTPSLEAGLNCGYIHRDFDTGTPPAGGLIRPFRLTDVPAHKGFAWLSWAPLAGVEFVPSIEFASDRTTVTLASANGLAPVYYQTGDYVIAGLRIDYAILPQVTLGAGVRNLLDAGYTVTDGFPEQGRSLFATLRARY</sequence>
<comment type="similarity">
    <text evidence="10 11">Belongs to the TonB-dependent receptor family.</text>
</comment>
<dbReference type="PANTHER" id="PTHR30069:SF29">
    <property type="entry name" value="HEMOGLOBIN AND HEMOGLOBIN-HAPTOGLOBIN-BINDING PROTEIN 1-RELATED"/>
    <property type="match status" value="1"/>
</dbReference>
<evidence type="ECO:0000256" key="11">
    <source>
        <dbReference type="RuleBase" id="RU003357"/>
    </source>
</evidence>
<dbReference type="GO" id="GO:0015344">
    <property type="term" value="F:siderophore uptake transmembrane transporter activity"/>
    <property type="evidence" value="ECO:0007669"/>
    <property type="project" value="TreeGrafter"/>
</dbReference>
<keyword evidence="6 11" id="KW-0798">TonB box</keyword>
<dbReference type="Pfam" id="PF07715">
    <property type="entry name" value="Plug"/>
    <property type="match status" value="1"/>
</dbReference>
<protein>
    <submittedName>
        <fullName evidence="16">TonB-dependent receptor</fullName>
    </submittedName>
</protein>
<evidence type="ECO:0000256" key="6">
    <source>
        <dbReference type="ARBA" id="ARBA00023077"/>
    </source>
</evidence>
<keyword evidence="4 10" id="KW-0812">Transmembrane</keyword>
<dbReference type="Gene3D" id="2.170.130.10">
    <property type="entry name" value="TonB-dependent receptor, plug domain"/>
    <property type="match status" value="1"/>
</dbReference>
<evidence type="ECO:0000313" key="16">
    <source>
        <dbReference type="EMBL" id="MCP3732970.1"/>
    </source>
</evidence>
<evidence type="ECO:0000259" key="15">
    <source>
        <dbReference type="Pfam" id="PF07715"/>
    </source>
</evidence>
<comment type="subcellular location">
    <subcellularLocation>
        <location evidence="1 10">Cell outer membrane</location>
        <topology evidence="1 10">Multi-pass membrane protein</topology>
    </subcellularLocation>
</comment>
<dbReference type="InterPro" id="IPR039426">
    <property type="entry name" value="TonB-dep_rcpt-like"/>
</dbReference>
<name>A0A9X2KNK9_9SPHN</name>
<evidence type="ECO:0000256" key="9">
    <source>
        <dbReference type="ARBA" id="ARBA00023237"/>
    </source>
</evidence>
<keyword evidence="7 10" id="KW-0472">Membrane</keyword>
<feature type="domain" description="TonB-dependent receptor-like beta-barrel" evidence="14">
    <location>
        <begin position="213"/>
        <end position="664"/>
    </location>
</feature>
<evidence type="ECO:0000256" key="7">
    <source>
        <dbReference type="ARBA" id="ARBA00023136"/>
    </source>
</evidence>
<dbReference type="Gene3D" id="2.40.170.20">
    <property type="entry name" value="TonB-dependent receptor, beta-barrel domain"/>
    <property type="match status" value="1"/>
</dbReference>
<evidence type="ECO:0000256" key="10">
    <source>
        <dbReference type="PROSITE-ProRule" id="PRU01360"/>
    </source>
</evidence>
<keyword evidence="2 10" id="KW-0813">Transport</keyword>
<dbReference type="SUPFAM" id="SSF56935">
    <property type="entry name" value="Porins"/>
    <property type="match status" value="1"/>
</dbReference>
<evidence type="ECO:0000256" key="5">
    <source>
        <dbReference type="ARBA" id="ARBA00022729"/>
    </source>
</evidence>
<feature type="region of interest" description="Disordered" evidence="12">
    <location>
        <begin position="359"/>
        <end position="380"/>
    </location>
</feature>
<keyword evidence="17" id="KW-1185">Reference proteome</keyword>
<dbReference type="GO" id="GO:0009279">
    <property type="term" value="C:cell outer membrane"/>
    <property type="evidence" value="ECO:0007669"/>
    <property type="project" value="UniProtKB-SubCell"/>
</dbReference>
<dbReference type="InterPro" id="IPR037066">
    <property type="entry name" value="Plug_dom_sf"/>
</dbReference>
<evidence type="ECO:0000256" key="2">
    <source>
        <dbReference type="ARBA" id="ARBA00022448"/>
    </source>
</evidence>
<dbReference type="RefSeq" id="WP_254296965.1">
    <property type="nucleotide sequence ID" value="NZ_JAMLDX010000027.1"/>
</dbReference>
<organism evidence="16 17">
    <name type="scientific">Sphingomonas tagetis</name>
    <dbReference type="NCBI Taxonomy" id="2949092"/>
    <lineage>
        <taxon>Bacteria</taxon>
        <taxon>Pseudomonadati</taxon>
        <taxon>Pseudomonadota</taxon>
        <taxon>Alphaproteobacteria</taxon>
        <taxon>Sphingomonadales</taxon>
        <taxon>Sphingomonadaceae</taxon>
        <taxon>Sphingomonas</taxon>
    </lineage>
</organism>
<evidence type="ECO:0000256" key="3">
    <source>
        <dbReference type="ARBA" id="ARBA00022452"/>
    </source>
</evidence>
<dbReference type="InterPro" id="IPR036942">
    <property type="entry name" value="Beta-barrel_TonB_sf"/>
</dbReference>
<dbReference type="InterPro" id="IPR000531">
    <property type="entry name" value="Beta-barrel_TonB"/>
</dbReference>
<feature type="chain" id="PRO_5040833551" evidence="13">
    <location>
        <begin position="19"/>
        <end position="690"/>
    </location>
</feature>
<dbReference type="Pfam" id="PF00593">
    <property type="entry name" value="TonB_dep_Rec_b-barrel"/>
    <property type="match status" value="1"/>
</dbReference>